<dbReference type="OrthoDB" id="432169at2759"/>
<evidence type="ECO:0000256" key="8">
    <source>
        <dbReference type="ARBA" id="ARBA00038920"/>
    </source>
</evidence>
<proteinExistence type="inferred from homology"/>
<keyword evidence="5" id="KW-0560">Oxidoreductase</keyword>
<keyword evidence="4" id="KW-0274">FAD</keyword>
<reference evidence="13" key="1">
    <citation type="submission" date="2019-07" db="EMBL/GenBank/DDBJ databases">
        <title>De Novo Assembly of kiwifruit Actinidia rufa.</title>
        <authorList>
            <person name="Sugita-Konishi S."/>
            <person name="Sato K."/>
            <person name="Mori E."/>
            <person name="Abe Y."/>
            <person name="Kisaki G."/>
            <person name="Hamano K."/>
            <person name="Suezawa K."/>
            <person name="Otani M."/>
            <person name="Fukuda T."/>
            <person name="Manabe T."/>
            <person name="Gomi K."/>
            <person name="Tabuchi M."/>
            <person name="Akimitsu K."/>
            <person name="Kataoka I."/>
        </authorList>
    </citation>
    <scope>NUCLEOTIDE SEQUENCE [LARGE SCALE GENOMIC DNA]</scope>
    <source>
        <strain evidence="13">cv. Fuchu</strain>
    </source>
</reference>
<dbReference type="InterPro" id="IPR016156">
    <property type="entry name" value="FAD/NAD-linked_Rdtase_dimer_sf"/>
</dbReference>
<evidence type="ECO:0000256" key="7">
    <source>
        <dbReference type="ARBA" id="ARBA00023284"/>
    </source>
</evidence>
<keyword evidence="6" id="KW-0520">NAD</keyword>
<keyword evidence="9" id="KW-0472">Membrane</keyword>
<dbReference type="Gene3D" id="3.50.50.60">
    <property type="entry name" value="FAD/NAD(P)-binding domain"/>
    <property type="match status" value="2"/>
</dbReference>
<evidence type="ECO:0000313" key="12">
    <source>
        <dbReference type="EMBL" id="GFS45119.1"/>
    </source>
</evidence>
<dbReference type="EMBL" id="BJWL01000444">
    <property type="protein sequence ID" value="GFS45119.1"/>
    <property type="molecule type" value="Genomic_DNA"/>
</dbReference>
<comment type="similarity">
    <text evidence="2">Belongs to the FAD-dependent oxidoreductase family.</text>
</comment>
<dbReference type="InterPro" id="IPR050446">
    <property type="entry name" value="FAD-oxidoreductase/Apoptosis"/>
</dbReference>
<gene>
    <name evidence="12" type="ORF">Acr_00g0094330</name>
</gene>
<feature type="domain" description="Monodehydroascorbate reductase 3-like C-terminal" evidence="11">
    <location>
        <begin position="303"/>
        <end position="386"/>
    </location>
</feature>
<evidence type="ECO:0000256" key="5">
    <source>
        <dbReference type="ARBA" id="ARBA00023002"/>
    </source>
</evidence>
<dbReference type="GO" id="GO:0005737">
    <property type="term" value="C:cytoplasm"/>
    <property type="evidence" value="ECO:0007669"/>
    <property type="project" value="TreeGrafter"/>
</dbReference>
<dbReference type="PANTHER" id="PTHR43557:SF2">
    <property type="entry name" value="RIESKE DOMAIN-CONTAINING PROTEIN-RELATED"/>
    <property type="match status" value="1"/>
</dbReference>
<evidence type="ECO:0000259" key="10">
    <source>
        <dbReference type="Pfam" id="PF07992"/>
    </source>
</evidence>
<evidence type="ECO:0000256" key="6">
    <source>
        <dbReference type="ARBA" id="ARBA00023027"/>
    </source>
</evidence>
<feature type="domain" description="FAD/NAD(P)-binding" evidence="10">
    <location>
        <begin position="7"/>
        <end position="249"/>
    </location>
</feature>
<dbReference type="SUPFAM" id="SSF51905">
    <property type="entry name" value="FAD/NAD(P)-binding domain"/>
    <property type="match status" value="2"/>
</dbReference>
<dbReference type="InterPro" id="IPR023753">
    <property type="entry name" value="FAD/NAD-binding_dom"/>
</dbReference>
<keyword evidence="13" id="KW-1185">Reference proteome</keyword>
<dbReference type="InterPro" id="IPR048618">
    <property type="entry name" value="MDHAR3-like_C"/>
</dbReference>
<dbReference type="Proteomes" id="UP000585474">
    <property type="component" value="Unassembled WGS sequence"/>
</dbReference>
<dbReference type="PRINTS" id="PR00368">
    <property type="entry name" value="FADPNR"/>
</dbReference>
<name>A0A7J0DY81_9ERIC</name>
<dbReference type="AlphaFoldDB" id="A0A7J0DY81"/>
<keyword evidence="9" id="KW-0812">Transmembrane</keyword>
<evidence type="ECO:0000256" key="1">
    <source>
        <dbReference type="ARBA" id="ARBA00001974"/>
    </source>
</evidence>
<organism evidence="12 13">
    <name type="scientific">Actinidia rufa</name>
    <dbReference type="NCBI Taxonomy" id="165716"/>
    <lineage>
        <taxon>Eukaryota</taxon>
        <taxon>Viridiplantae</taxon>
        <taxon>Streptophyta</taxon>
        <taxon>Embryophyta</taxon>
        <taxon>Tracheophyta</taxon>
        <taxon>Spermatophyta</taxon>
        <taxon>Magnoliopsida</taxon>
        <taxon>eudicotyledons</taxon>
        <taxon>Gunneridae</taxon>
        <taxon>Pentapetalae</taxon>
        <taxon>asterids</taxon>
        <taxon>Ericales</taxon>
        <taxon>Actinidiaceae</taxon>
        <taxon>Actinidia</taxon>
    </lineage>
</organism>
<dbReference type="PRINTS" id="PR00411">
    <property type="entry name" value="PNDRDTASEI"/>
</dbReference>
<accession>A0A7J0DY81</accession>
<protein>
    <recommendedName>
        <fullName evidence="8">monodehydroascorbate reductase (NADH)</fullName>
        <ecNumber evidence="8">1.6.5.4</ecNumber>
    </recommendedName>
</protein>
<evidence type="ECO:0000256" key="4">
    <source>
        <dbReference type="ARBA" id="ARBA00022827"/>
    </source>
</evidence>
<comment type="caution">
    <text evidence="12">The sequence shown here is derived from an EMBL/GenBank/DDBJ whole genome shotgun (WGS) entry which is preliminary data.</text>
</comment>
<evidence type="ECO:0000313" key="13">
    <source>
        <dbReference type="Proteomes" id="UP000585474"/>
    </source>
</evidence>
<evidence type="ECO:0000256" key="9">
    <source>
        <dbReference type="SAM" id="Phobius"/>
    </source>
</evidence>
<dbReference type="GO" id="GO:0016656">
    <property type="term" value="F:monodehydroascorbate reductase (NADH) activity"/>
    <property type="evidence" value="ECO:0007669"/>
    <property type="project" value="UniProtKB-EC"/>
</dbReference>
<dbReference type="PANTHER" id="PTHR43557">
    <property type="entry name" value="APOPTOSIS-INDUCING FACTOR 1"/>
    <property type="match status" value="1"/>
</dbReference>
<dbReference type="Gene3D" id="3.30.390.30">
    <property type="match status" value="1"/>
</dbReference>
<evidence type="ECO:0000256" key="2">
    <source>
        <dbReference type="ARBA" id="ARBA00006442"/>
    </source>
</evidence>
<dbReference type="EC" id="1.6.5.4" evidence="8"/>
<feature type="transmembrane region" description="Helical" evidence="9">
    <location>
        <begin position="416"/>
        <end position="438"/>
    </location>
</feature>
<evidence type="ECO:0000259" key="11">
    <source>
        <dbReference type="Pfam" id="PF21791"/>
    </source>
</evidence>
<evidence type="ECO:0000256" key="3">
    <source>
        <dbReference type="ARBA" id="ARBA00022630"/>
    </source>
</evidence>
<keyword evidence="3" id="KW-0285">Flavoprotein</keyword>
<keyword evidence="7" id="KW-0676">Redox-active center</keyword>
<dbReference type="InterPro" id="IPR036188">
    <property type="entry name" value="FAD/NAD-bd_sf"/>
</dbReference>
<dbReference type="Pfam" id="PF21791">
    <property type="entry name" value="MDHAR3-like_C"/>
    <property type="match status" value="1"/>
</dbReference>
<dbReference type="Pfam" id="PF07992">
    <property type="entry name" value="Pyr_redox_2"/>
    <property type="match status" value="1"/>
</dbReference>
<sequence length="444" mass="48036">MGRAFVYVIIGGGVAAGYAALEFTKRGVSQGELCIISEESVVPYERPALSKGFLLPEAPARLPSFHTCVGANEERLTPKWYKEHGIELVLGTRVKSADVKRKTLLTATGETISYKILIVATGARALKLEEFGLSGSDAANSCTGGNAVVIGGGYIGMECAASLVINKINVTVVFPEAHCMARLFTPKIASYYEDFYTAKGVKFIKGTVLSSFDMNSNGKVTAVNLRDGNHLPADMVVVGIGIRPNTALRATAPSMLLVMLPRFRSKLFGESRRLEHVDSARKSAKHAVAAIMEPEKTDEFDYLPFFYSRVFTLSWQFYGDGVGEIVHFGDFSGTTFGAYWVSKGHLVGSFLEGGTKDQYEALSKVTRLKPAIEDVAELQRQGLGFALLMSQEPAPAPPSPSLGVGGPALALGRPLYAWHATAGVIVAASVAVFAYWYGRKRRRW</sequence>
<dbReference type="SUPFAM" id="SSF55424">
    <property type="entry name" value="FAD/NAD-linked reductases, dimerisation (C-terminal) domain"/>
    <property type="match status" value="1"/>
</dbReference>
<comment type="cofactor">
    <cofactor evidence="1">
        <name>FAD</name>
        <dbReference type="ChEBI" id="CHEBI:57692"/>
    </cofactor>
</comment>
<keyword evidence="9" id="KW-1133">Transmembrane helix</keyword>